<reference evidence="1 2" key="1">
    <citation type="submission" date="2020-12" db="EMBL/GenBank/DDBJ databases">
        <title>Sphingomonas sp.</title>
        <authorList>
            <person name="Kim M.K."/>
        </authorList>
    </citation>
    <scope>NUCLEOTIDE SEQUENCE [LARGE SCALE GENOMIC DNA]</scope>
    <source>
        <strain evidence="1 2">BT552</strain>
    </source>
</reference>
<dbReference type="EMBL" id="JAFEMC010000005">
    <property type="protein sequence ID" value="MBM6578049.1"/>
    <property type="molecule type" value="Genomic_DNA"/>
</dbReference>
<proteinExistence type="predicted"/>
<keyword evidence="2" id="KW-1185">Reference proteome</keyword>
<organism evidence="1 2">
    <name type="scientific">Sphingomonas longa</name>
    <dbReference type="NCBI Taxonomy" id="2778730"/>
    <lineage>
        <taxon>Bacteria</taxon>
        <taxon>Pseudomonadati</taxon>
        <taxon>Pseudomonadota</taxon>
        <taxon>Alphaproteobacteria</taxon>
        <taxon>Sphingomonadales</taxon>
        <taxon>Sphingomonadaceae</taxon>
        <taxon>Sphingomonas</taxon>
    </lineage>
</organism>
<comment type="caution">
    <text evidence="1">The sequence shown here is derived from an EMBL/GenBank/DDBJ whole genome shotgun (WGS) entry which is preliminary data.</text>
</comment>
<evidence type="ECO:0000313" key="2">
    <source>
        <dbReference type="Proteomes" id="UP000763641"/>
    </source>
</evidence>
<dbReference type="Proteomes" id="UP000763641">
    <property type="component" value="Unassembled WGS sequence"/>
</dbReference>
<dbReference type="RefSeq" id="WP_204200146.1">
    <property type="nucleotide sequence ID" value="NZ_JAFEMC010000005.1"/>
</dbReference>
<gene>
    <name evidence="1" type="ORF">ILT43_16830</name>
</gene>
<evidence type="ECO:0000313" key="1">
    <source>
        <dbReference type="EMBL" id="MBM6578049.1"/>
    </source>
</evidence>
<protein>
    <submittedName>
        <fullName evidence="1">Uncharacterized protein</fullName>
    </submittedName>
</protein>
<name>A0ABS2DAU9_9SPHN</name>
<accession>A0ABS2DAU9</accession>
<sequence>MYAVDVGGMRSVAPTYNPVPSPPVDTAVTDAVVATVQAGTRFGPEPVGAMAYQIGEKLADPDLTQAQKDEYVAQLVDLTHSPGWSVLDNGKTVPELVTAALEQVGTGDGTQESADLRDQVSAAVGRGVEAGRIDVDDLYGLVDPAVNPYSDGGRQLLSDVTDGRMLNQVAGRLLDDAKAAGYDVNDYQDGPALLVAAGDVANMAAGHGIPASANAVVREIGRVEADGPVAGDMTLIDAMRTFTATGPYSSLVAPDRNGFDVLAGLINAANPNAPGIQTTTDSMFATLVRTGQSGSENGNGLGELGTYFNTNISRLNESGWRYDSAEDARENLVQDFVSKVMLDADYPLKDQSVAAIGTEMDRLAGQLQDPALSDDQRSAAATGLGELVGSVKGGANDFFDASKESKDAKIDAIRFFSDKLTGFVSSKAGPLGSLIDAGVDAGWNAGSAALDEGIQKDVRDALGSFYDQSNQLRVAIGDMNDATLINAYDQRYVEHVPDE</sequence>